<dbReference type="Proteomes" id="UP000634780">
    <property type="component" value="Unassembled WGS sequence"/>
</dbReference>
<dbReference type="EMBL" id="JAEKOZ010000036">
    <property type="protein sequence ID" value="MBJ3812315.1"/>
    <property type="molecule type" value="Genomic_DNA"/>
</dbReference>
<evidence type="ECO:0000313" key="1">
    <source>
        <dbReference type="EMBL" id="MBJ3812315.1"/>
    </source>
</evidence>
<organism evidence="1 2">
    <name type="scientific">Streptomyces flavofungini</name>
    <dbReference type="NCBI Taxonomy" id="68200"/>
    <lineage>
        <taxon>Bacteria</taxon>
        <taxon>Bacillati</taxon>
        <taxon>Actinomycetota</taxon>
        <taxon>Actinomycetes</taxon>
        <taxon>Kitasatosporales</taxon>
        <taxon>Streptomycetaceae</taxon>
        <taxon>Streptomyces</taxon>
    </lineage>
</organism>
<accession>A0ABS0XGK6</accession>
<reference evidence="1 2" key="1">
    <citation type="submission" date="2020-12" db="EMBL/GenBank/DDBJ databases">
        <title>Streptomyces typhae sp. nov., a novel endophytic actinomycete isolated from the root of cattail pollen (Typha angustifolia L.).</title>
        <authorList>
            <person name="Peng C."/>
            <person name="Liu C."/>
        </authorList>
    </citation>
    <scope>NUCLEOTIDE SEQUENCE [LARGE SCALE GENOMIC DNA]</scope>
    <source>
        <strain evidence="1 2">JCM 4753</strain>
    </source>
</reference>
<sequence length="166" mass="18361">MTKPNPATLEGKAVIDLHSHLRHLEARTGEWPGADVVDILDVWLDRFDFFPDAETCAEANSSAVFHPMADPDDDGLPFVEVAGVLAFTYLDPAMECVRVSVRLDTTDEHLLRRDGAVPLTVEVGDTVVFSDVDQPSSPASRLVARLGRLAREVHDAAARYRQRRRA</sequence>
<dbReference type="RefSeq" id="WP_190120358.1">
    <property type="nucleotide sequence ID" value="NZ_BMVR01000023.1"/>
</dbReference>
<keyword evidence="2" id="KW-1185">Reference proteome</keyword>
<name>A0ABS0XGK6_9ACTN</name>
<proteinExistence type="predicted"/>
<evidence type="ECO:0000313" key="2">
    <source>
        <dbReference type="Proteomes" id="UP000634780"/>
    </source>
</evidence>
<comment type="caution">
    <text evidence="1">The sequence shown here is derived from an EMBL/GenBank/DDBJ whole genome shotgun (WGS) entry which is preliminary data.</text>
</comment>
<gene>
    <name evidence="1" type="ORF">JGB26_35415</name>
</gene>
<protein>
    <submittedName>
        <fullName evidence="1">Uncharacterized protein</fullName>
    </submittedName>
</protein>